<keyword evidence="3" id="KW-1185">Reference proteome</keyword>
<dbReference type="EMBL" id="JBHSDU010000015">
    <property type="protein sequence ID" value="MFC4313300.1"/>
    <property type="molecule type" value="Genomic_DNA"/>
</dbReference>
<keyword evidence="2" id="KW-0378">Hydrolase</keyword>
<dbReference type="Proteomes" id="UP001595904">
    <property type="component" value="Unassembled WGS sequence"/>
</dbReference>
<name>A0ABV8T1U6_9GAMM</name>
<dbReference type="GO" id="GO:0004177">
    <property type="term" value="F:aminopeptidase activity"/>
    <property type="evidence" value="ECO:0007669"/>
    <property type="project" value="UniProtKB-KW"/>
</dbReference>
<evidence type="ECO:0000259" key="1">
    <source>
        <dbReference type="Pfam" id="PF12146"/>
    </source>
</evidence>
<gene>
    <name evidence="2" type="ORF">ACFPN2_29745</name>
</gene>
<dbReference type="Pfam" id="PF12146">
    <property type="entry name" value="Hydrolase_4"/>
    <property type="match status" value="1"/>
</dbReference>
<organism evidence="2 3">
    <name type="scientific">Steroidobacter flavus</name>
    <dbReference type="NCBI Taxonomy" id="1842136"/>
    <lineage>
        <taxon>Bacteria</taxon>
        <taxon>Pseudomonadati</taxon>
        <taxon>Pseudomonadota</taxon>
        <taxon>Gammaproteobacteria</taxon>
        <taxon>Steroidobacterales</taxon>
        <taxon>Steroidobacteraceae</taxon>
        <taxon>Steroidobacter</taxon>
    </lineage>
</organism>
<protein>
    <submittedName>
        <fullName evidence="2">Serine aminopeptidase domain-containing protein</fullName>
    </submittedName>
</protein>
<dbReference type="SUPFAM" id="SSF53474">
    <property type="entry name" value="alpha/beta-Hydrolases"/>
    <property type="match status" value="1"/>
</dbReference>
<dbReference type="RefSeq" id="WP_380603489.1">
    <property type="nucleotide sequence ID" value="NZ_JBHSDU010000015.1"/>
</dbReference>
<comment type="caution">
    <text evidence="2">The sequence shown here is derived from an EMBL/GenBank/DDBJ whole genome shotgun (WGS) entry which is preliminary data.</text>
</comment>
<proteinExistence type="predicted"/>
<feature type="domain" description="Serine aminopeptidase S33" evidence="1">
    <location>
        <begin position="47"/>
        <end position="169"/>
    </location>
</feature>
<accession>A0ABV8T1U6</accession>
<evidence type="ECO:0000313" key="2">
    <source>
        <dbReference type="EMBL" id="MFC4313300.1"/>
    </source>
</evidence>
<reference evidence="3" key="1">
    <citation type="journal article" date="2019" name="Int. J. Syst. Evol. Microbiol.">
        <title>The Global Catalogue of Microorganisms (GCM) 10K type strain sequencing project: providing services to taxonomists for standard genome sequencing and annotation.</title>
        <authorList>
            <consortium name="The Broad Institute Genomics Platform"/>
            <consortium name="The Broad Institute Genome Sequencing Center for Infectious Disease"/>
            <person name="Wu L."/>
            <person name="Ma J."/>
        </authorList>
    </citation>
    <scope>NUCLEOTIDE SEQUENCE [LARGE SCALE GENOMIC DNA]</scope>
    <source>
        <strain evidence="3">CGMCC 1.10759</strain>
    </source>
</reference>
<evidence type="ECO:0000313" key="3">
    <source>
        <dbReference type="Proteomes" id="UP001595904"/>
    </source>
</evidence>
<sequence>MAETPFFFARGDARLFGILHSPEGAAKPLAFVMSHPFGEEKLWSHRVFVSCARTLAAQGHAVLRFDYFGAGDSSGLSADASLESHREDLRAAIGALEQRVPAIQQIGLIGLRLGATFAALLAESNAQQSISPRLDGAPLVLWDPILDGDAYFQELLRSNLSTQLAVYGKVVDNREVLTARIRAGGSVNVDGYEIGKGLLESCGVSTLLTTDAKRHAGPALIVQIAATEAQKERADLKILASSYSQGTLSRAAEQPFWREIKPFYPRANQLQELTLRWLDEVTGAPSATPLEAAASGG</sequence>
<dbReference type="InterPro" id="IPR029058">
    <property type="entry name" value="AB_hydrolase_fold"/>
</dbReference>
<dbReference type="InterPro" id="IPR022742">
    <property type="entry name" value="Hydrolase_4"/>
</dbReference>
<dbReference type="Gene3D" id="3.40.50.1820">
    <property type="entry name" value="alpha/beta hydrolase"/>
    <property type="match status" value="1"/>
</dbReference>
<keyword evidence="2" id="KW-0645">Protease</keyword>
<keyword evidence="2" id="KW-0031">Aminopeptidase</keyword>